<dbReference type="InterPro" id="IPR029472">
    <property type="entry name" value="Copia-like_N"/>
</dbReference>
<reference evidence="2" key="2">
    <citation type="journal article" date="2024" name="Plant">
        <title>Genomic evolution and insights into agronomic trait innovations of Sesamum species.</title>
        <authorList>
            <person name="Miao H."/>
            <person name="Wang L."/>
            <person name="Qu L."/>
            <person name="Liu H."/>
            <person name="Sun Y."/>
            <person name="Le M."/>
            <person name="Wang Q."/>
            <person name="Wei S."/>
            <person name="Zheng Y."/>
            <person name="Lin W."/>
            <person name="Duan Y."/>
            <person name="Cao H."/>
            <person name="Xiong S."/>
            <person name="Wang X."/>
            <person name="Wei L."/>
            <person name="Li C."/>
            <person name="Ma Q."/>
            <person name="Ju M."/>
            <person name="Zhao R."/>
            <person name="Li G."/>
            <person name="Mu C."/>
            <person name="Tian Q."/>
            <person name="Mei H."/>
            <person name="Zhang T."/>
            <person name="Gao T."/>
            <person name="Zhang H."/>
        </authorList>
    </citation>
    <scope>NUCLEOTIDE SEQUENCE</scope>
    <source>
        <strain evidence="2">K16</strain>
    </source>
</reference>
<gene>
    <name evidence="2" type="ORF">Sango_2920400</name>
</gene>
<dbReference type="AlphaFoldDB" id="A0AAE1T5G8"/>
<name>A0AAE1T5G8_9LAMI</name>
<evidence type="ECO:0000259" key="1">
    <source>
        <dbReference type="Pfam" id="PF14244"/>
    </source>
</evidence>
<organism evidence="2 3">
    <name type="scientific">Sesamum angolense</name>
    <dbReference type="NCBI Taxonomy" id="2727404"/>
    <lineage>
        <taxon>Eukaryota</taxon>
        <taxon>Viridiplantae</taxon>
        <taxon>Streptophyta</taxon>
        <taxon>Embryophyta</taxon>
        <taxon>Tracheophyta</taxon>
        <taxon>Spermatophyta</taxon>
        <taxon>Magnoliopsida</taxon>
        <taxon>eudicotyledons</taxon>
        <taxon>Gunneridae</taxon>
        <taxon>Pentapetalae</taxon>
        <taxon>asterids</taxon>
        <taxon>lamiids</taxon>
        <taxon>Lamiales</taxon>
        <taxon>Pedaliaceae</taxon>
        <taxon>Sesamum</taxon>
    </lineage>
</organism>
<accession>A0AAE1T5G8</accession>
<proteinExistence type="predicted"/>
<evidence type="ECO:0000313" key="2">
    <source>
        <dbReference type="EMBL" id="KAK4381933.1"/>
    </source>
</evidence>
<reference evidence="2" key="1">
    <citation type="submission" date="2020-06" db="EMBL/GenBank/DDBJ databases">
        <authorList>
            <person name="Li T."/>
            <person name="Hu X."/>
            <person name="Zhang T."/>
            <person name="Song X."/>
            <person name="Zhang H."/>
            <person name="Dai N."/>
            <person name="Sheng W."/>
            <person name="Hou X."/>
            <person name="Wei L."/>
        </authorList>
    </citation>
    <scope>NUCLEOTIDE SEQUENCE</scope>
    <source>
        <strain evidence="2">K16</strain>
        <tissue evidence="2">Leaf</tissue>
    </source>
</reference>
<dbReference type="Pfam" id="PF14244">
    <property type="entry name" value="Retrotran_gag_3"/>
    <property type="match status" value="1"/>
</dbReference>
<sequence length="497" mass="55492">MAEEWSNSSIEAAVADKGCRDSDLESSSMIFVSSPLNGDNYLVWRRAMHFALGARMKLSFIDGGQLVRPPAGSPDLDEWIRKDYLVITWILNNISKNIVDAFMYVTSARCVWLEFEARYGKSDGPMIYNLEREISSISQGDLSVTEYYTKIRSLTPTYAIPHLNNVYGNVRSQILVMEPRPDVTKAFSMLLNVEKELQVQIHMSDTSKALTFHMQHKLEQSMMQPVLNVKPKPYVDKRNLHCEHFQRTGHTKETCSKLLCTLEWYKELTDRKRKGGGRGRGAFEQQSIAEIHLTDILRAELKKLLKDESSSVEASSSCPHSLLPYSVDDMCLPPSSSSASPSPSFPVLVSIPFPTISSPVTPSVPSPVIPFTPSVSPRNCYISDSYSLAMITAYSPRLITLVKEYLHGLFTIKDLGIARYFVGLQIAHLDTGLSLTQTKYIHDILSDIGLLSAKSATTPLPQGSALFSWKTKKQATVSRSSAEVEYRSLAATVCELQ</sequence>
<dbReference type="PANTHER" id="PTHR37610:SF40">
    <property type="entry name" value="OS01G0909600 PROTEIN"/>
    <property type="match status" value="1"/>
</dbReference>
<comment type="caution">
    <text evidence="2">The sequence shown here is derived from an EMBL/GenBank/DDBJ whole genome shotgun (WGS) entry which is preliminary data.</text>
</comment>
<feature type="domain" description="Retrotransposon Copia-like N-terminal" evidence="1">
    <location>
        <begin position="25"/>
        <end position="63"/>
    </location>
</feature>
<dbReference type="EMBL" id="JACGWL010000784">
    <property type="protein sequence ID" value="KAK4381933.1"/>
    <property type="molecule type" value="Genomic_DNA"/>
</dbReference>
<dbReference type="PANTHER" id="PTHR37610">
    <property type="entry name" value="CCHC-TYPE DOMAIN-CONTAINING PROTEIN"/>
    <property type="match status" value="1"/>
</dbReference>
<keyword evidence="3" id="KW-1185">Reference proteome</keyword>
<dbReference type="Proteomes" id="UP001289374">
    <property type="component" value="Unassembled WGS sequence"/>
</dbReference>
<protein>
    <recommendedName>
        <fullName evidence="1">Retrotransposon Copia-like N-terminal domain-containing protein</fullName>
    </recommendedName>
</protein>
<evidence type="ECO:0000313" key="3">
    <source>
        <dbReference type="Proteomes" id="UP001289374"/>
    </source>
</evidence>